<sequence length="84" mass="9751">MVVGEYVADQGFPLPNPVSVYPEYCRSRFAIVRFTQKLLKNEDTWYEVLGHVEMPKTKKAECEYSRGDMIEMALHIRGDLQPVE</sequence>
<dbReference type="AlphaFoldDB" id="A0A1G1XC81"/>
<dbReference type="Proteomes" id="UP000177941">
    <property type="component" value="Unassembled WGS sequence"/>
</dbReference>
<evidence type="ECO:0000313" key="1">
    <source>
        <dbReference type="EMBL" id="OGY37549.1"/>
    </source>
</evidence>
<protein>
    <submittedName>
        <fullName evidence="1">Uncharacterized protein</fullName>
    </submittedName>
</protein>
<evidence type="ECO:0000313" key="2">
    <source>
        <dbReference type="Proteomes" id="UP000177941"/>
    </source>
</evidence>
<accession>A0A1G1XC81</accession>
<comment type="caution">
    <text evidence="1">The sequence shown here is derived from an EMBL/GenBank/DDBJ whole genome shotgun (WGS) entry which is preliminary data.</text>
</comment>
<proteinExistence type="predicted"/>
<reference evidence="1 2" key="1">
    <citation type="journal article" date="2016" name="Nat. Commun.">
        <title>Thousands of microbial genomes shed light on interconnected biogeochemical processes in an aquifer system.</title>
        <authorList>
            <person name="Anantharaman K."/>
            <person name="Brown C.T."/>
            <person name="Hug L.A."/>
            <person name="Sharon I."/>
            <person name="Castelle C.J."/>
            <person name="Probst A.J."/>
            <person name="Thomas B.C."/>
            <person name="Singh A."/>
            <person name="Wilkins M.J."/>
            <person name="Karaoz U."/>
            <person name="Brodie E.L."/>
            <person name="Williams K.H."/>
            <person name="Hubbard S.S."/>
            <person name="Banfield J.F."/>
        </authorList>
    </citation>
    <scope>NUCLEOTIDE SEQUENCE [LARGE SCALE GENOMIC DNA]</scope>
</reference>
<name>A0A1G1XC81_9BACT</name>
<organism evidence="1 2">
    <name type="scientific">Candidatus Andersenbacteria bacterium RIFCSPHIGHO2_12_FULL_45_11b</name>
    <dbReference type="NCBI Taxonomy" id="1797282"/>
    <lineage>
        <taxon>Bacteria</taxon>
        <taxon>Candidatus Anderseniibacteriota</taxon>
    </lineage>
</organism>
<gene>
    <name evidence="1" type="ORF">A3E36_04780</name>
</gene>
<dbReference type="EMBL" id="MHHS01000006">
    <property type="protein sequence ID" value="OGY37549.1"/>
    <property type="molecule type" value="Genomic_DNA"/>
</dbReference>